<dbReference type="PANTHER" id="PTHR33164">
    <property type="entry name" value="TRANSCRIPTIONAL REGULATOR, MARR FAMILY"/>
    <property type="match status" value="1"/>
</dbReference>
<proteinExistence type="predicted"/>
<dbReference type="PROSITE" id="PS50995">
    <property type="entry name" value="HTH_MARR_2"/>
    <property type="match status" value="1"/>
</dbReference>
<dbReference type="SUPFAM" id="SSF46785">
    <property type="entry name" value="Winged helix' DNA-binding domain"/>
    <property type="match status" value="1"/>
</dbReference>
<dbReference type="AlphaFoldDB" id="A0A7X0KU67"/>
<dbReference type="Pfam" id="PF12802">
    <property type="entry name" value="MarR_2"/>
    <property type="match status" value="1"/>
</dbReference>
<sequence length="124" mass="13550">MRSKTGMGDNELRLVRYLLAAQRDGADVRPSAISRYLGISSASTTALLDRLERAGTLQRVNDPTDRRSILITPTATAAATLAATVDEYEQRVTGLAEDLDEVARRIVIDFLDSLTEVAEETAVR</sequence>
<dbReference type="PRINTS" id="PR00598">
    <property type="entry name" value="HTHMARR"/>
</dbReference>
<accession>A0A7X0KU67</accession>
<evidence type="ECO:0000313" key="2">
    <source>
        <dbReference type="EMBL" id="MBB6390842.1"/>
    </source>
</evidence>
<dbReference type="Gene3D" id="1.10.10.10">
    <property type="entry name" value="Winged helix-like DNA-binding domain superfamily/Winged helix DNA-binding domain"/>
    <property type="match status" value="1"/>
</dbReference>
<organism evidence="2 3">
    <name type="scientific">Microbacterium thalassium</name>
    <dbReference type="NCBI Taxonomy" id="362649"/>
    <lineage>
        <taxon>Bacteria</taxon>
        <taxon>Bacillati</taxon>
        <taxon>Actinomycetota</taxon>
        <taxon>Actinomycetes</taxon>
        <taxon>Micrococcales</taxon>
        <taxon>Microbacteriaceae</taxon>
        <taxon>Microbacterium</taxon>
    </lineage>
</organism>
<dbReference type="InterPro" id="IPR000835">
    <property type="entry name" value="HTH_MarR-typ"/>
</dbReference>
<feature type="domain" description="HTH marR-type" evidence="1">
    <location>
        <begin position="1"/>
        <end position="116"/>
    </location>
</feature>
<dbReference type="InterPro" id="IPR036388">
    <property type="entry name" value="WH-like_DNA-bd_sf"/>
</dbReference>
<dbReference type="GO" id="GO:0003677">
    <property type="term" value="F:DNA binding"/>
    <property type="evidence" value="ECO:0007669"/>
    <property type="project" value="UniProtKB-KW"/>
</dbReference>
<dbReference type="InterPro" id="IPR039422">
    <property type="entry name" value="MarR/SlyA-like"/>
</dbReference>
<comment type="caution">
    <text evidence="2">The sequence shown here is derived from an EMBL/GenBank/DDBJ whole genome shotgun (WGS) entry which is preliminary data.</text>
</comment>
<dbReference type="Proteomes" id="UP000537775">
    <property type="component" value="Unassembled WGS sequence"/>
</dbReference>
<name>A0A7X0KU67_9MICO</name>
<reference evidence="2 3" key="1">
    <citation type="submission" date="2020-08" db="EMBL/GenBank/DDBJ databases">
        <title>Sequencing the genomes of 1000 actinobacteria strains.</title>
        <authorList>
            <person name="Klenk H.-P."/>
        </authorList>
    </citation>
    <scope>NUCLEOTIDE SEQUENCE [LARGE SCALE GENOMIC DNA]</scope>
    <source>
        <strain evidence="2 3">DSM 12511</strain>
    </source>
</reference>
<keyword evidence="2" id="KW-0238">DNA-binding</keyword>
<keyword evidence="3" id="KW-1185">Reference proteome</keyword>
<dbReference type="RefSeq" id="WP_271171318.1">
    <property type="nucleotide sequence ID" value="NZ_BSEY01000016.1"/>
</dbReference>
<dbReference type="InterPro" id="IPR036390">
    <property type="entry name" value="WH_DNA-bd_sf"/>
</dbReference>
<protein>
    <submittedName>
        <fullName evidence="2">DNA-binding MarR family transcriptional regulator</fullName>
    </submittedName>
</protein>
<dbReference type="GO" id="GO:0003700">
    <property type="term" value="F:DNA-binding transcription factor activity"/>
    <property type="evidence" value="ECO:0007669"/>
    <property type="project" value="InterPro"/>
</dbReference>
<evidence type="ECO:0000313" key="3">
    <source>
        <dbReference type="Proteomes" id="UP000537775"/>
    </source>
</evidence>
<dbReference type="EMBL" id="JACHML010000001">
    <property type="protein sequence ID" value="MBB6390842.1"/>
    <property type="molecule type" value="Genomic_DNA"/>
</dbReference>
<evidence type="ECO:0000259" key="1">
    <source>
        <dbReference type="PROSITE" id="PS50995"/>
    </source>
</evidence>
<dbReference type="GO" id="GO:0006950">
    <property type="term" value="P:response to stress"/>
    <property type="evidence" value="ECO:0007669"/>
    <property type="project" value="TreeGrafter"/>
</dbReference>
<dbReference type="PANTHER" id="PTHR33164:SF43">
    <property type="entry name" value="HTH-TYPE TRANSCRIPTIONAL REPRESSOR YETL"/>
    <property type="match status" value="1"/>
</dbReference>
<gene>
    <name evidence="2" type="ORF">HD594_001155</name>
</gene>
<dbReference type="SMART" id="SM00347">
    <property type="entry name" value="HTH_MARR"/>
    <property type="match status" value="1"/>
</dbReference>